<keyword evidence="1" id="KW-0732">Signal</keyword>
<dbReference type="Proteomes" id="UP000434044">
    <property type="component" value="Unassembled WGS sequence"/>
</dbReference>
<evidence type="ECO:0000256" key="1">
    <source>
        <dbReference type="SAM" id="SignalP"/>
    </source>
</evidence>
<dbReference type="EMBL" id="WNKT01000046">
    <property type="protein sequence ID" value="MTW22614.1"/>
    <property type="molecule type" value="Genomic_DNA"/>
</dbReference>
<accession>A0A6N8EJW0</accession>
<evidence type="ECO:0000313" key="2">
    <source>
        <dbReference type="EMBL" id="MTW22614.1"/>
    </source>
</evidence>
<feature type="signal peptide" evidence="1">
    <location>
        <begin position="1"/>
        <end position="19"/>
    </location>
</feature>
<evidence type="ECO:0000313" key="3">
    <source>
        <dbReference type="Proteomes" id="UP000434044"/>
    </source>
</evidence>
<sequence length="226" mass="23922">MKRMFLAGSLLSIVSTANAAGDIYAQGIIESGSGFRFPDGTLLTSPGQIDNSQIISSLLERVAALEGQLSGADCADGKTSGAYKIFSNEIRMGRADISWVAMEMNVWIDDICLNSDGTGVAYLTDVKEVDLTGLNIEVDTDGIGNVTNFTYTLTPACQLTINAPGEDTIVMAGTPSLDVFVTVRTNQDDLISDGTDQGIDVGDIHGNEDVKMVKTLPGTAHQCTPY</sequence>
<gene>
    <name evidence="2" type="ORF">GJ668_16210</name>
</gene>
<comment type="caution">
    <text evidence="2">The sequence shown here is derived from an EMBL/GenBank/DDBJ whole genome shotgun (WGS) entry which is preliminary data.</text>
</comment>
<dbReference type="RefSeq" id="WP_155451175.1">
    <property type="nucleotide sequence ID" value="NZ_WNKT01000046.1"/>
</dbReference>
<reference evidence="2 3" key="1">
    <citation type="submission" date="2019-11" db="EMBL/GenBank/DDBJ databases">
        <title>Whole-genome sequence of the anaerobic purple sulfur bacterium Allochromatium palmeri DSM 15591.</title>
        <authorList>
            <person name="Kyndt J.A."/>
            <person name="Meyer T.E."/>
        </authorList>
    </citation>
    <scope>NUCLEOTIDE SEQUENCE [LARGE SCALE GENOMIC DNA]</scope>
    <source>
        <strain evidence="2 3">DSM 15591</strain>
    </source>
</reference>
<feature type="chain" id="PRO_5026842617" evidence="1">
    <location>
        <begin position="20"/>
        <end position="226"/>
    </location>
</feature>
<dbReference type="AlphaFoldDB" id="A0A6N8EJW0"/>
<proteinExistence type="predicted"/>
<protein>
    <submittedName>
        <fullName evidence="2">Uncharacterized protein</fullName>
    </submittedName>
</protein>
<organism evidence="2 3">
    <name type="scientific">Allochromatium palmeri</name>
    <dbReference type="NCBI Taxonomy" id="231048"/>
    <lineage>
        <taxon>Bacteria</taxon>
        <taxon>Pseudomonadati</taxon>
        <taxon>Pseudomonadota</taxon>
        <taxon>Gammaproteobacteria</taxon>
        <taxon>Chromatiales</taxon>
        <taxon>Chromatiaceae</taxon>
        <taxon>Allochromatium</taxon>
    </lineage>
</organism>
<keyword evidence="3" id="KW-1185">Reference proteome</keyword>
<name>A0A6N8EJW0_9GAMM</name>